<protein>
    <submittedName>
        <fullName evidence="1">DUF541 domain-containing protein</fullName>
    </submittedName>
</protein>
<dbReference type="InterPro" id="IPR007497">
    <property type="entry name" value="SIMPL/DUF541"/>
</dbReference>
<dbReference type="Proteomes" id="UP000305848">
    <property type="component" value="Unassembled WGS sequence"/>
</dbReference>
<organism evidence="1 2">
    <name type="scientific">Ilyomonas limi</name>
    <dbReference type="NCBI Taxonomy" id="2575867"/>
    <lineage>
        <taxon>Bacteria</taxon>
        <taxon>Pseudomonadati</taxon>
        <taxon>Bacteroidota</taxon>
        <taxon>Chitinophagia</taxon>
        <taxon>Chitinophagales</taxon>
        <taxon>Chitinophagaceae</taxon>
        <taxon>Ilyomonas</taxon>
    </lineage>
</organism>
<comment type="caution">
    <text evidence="1">The sequence shown here is derived from an EMBL/GenBank/DDBJ whole genome shotgun (WGS) entry which is preliminary data.</text>
</comment>
<sequence length="267" mass="29966">MRILVSSLLLKPLFMKQLKHSLTIIKTLKVLTFMCLAVFLCTKLSAQQIAVIPPQKTISVNGSAQKEVTPDEIYVQVSLREYDRKGGGKVDIETIKNNFLAACKSIGLNDTDVVVQSYNGWDGNWWWYKKKKKENPDLKAGITYWVKVASTSKMDELVNKMDDEATQSFGIAKTDYSKMEELRKQLKIEAIQAAKEKAAYLAAAINEQVGGAIAINEPNEVDNYPRPMYSNMMLKEAAVADNAAPPMNVDFKKMKVQFDVNVVFALK</sequence>
<reference evidence="1 2" key="1">
    <citation type="submission" date="2019-05" db="EMBL/GenBank/DDBJ databases">
        <title>Panacibacter sp. strain 17mud1-8 Genome sequencing and assembly.</title>
        <authorList>
            <person name="Chhetri G."/>
        </authorList>
    </citation>
    <scope>NUCLEOTIDE SEQUENCE [LARGE SCALE GENOMIC DNA]</scope>
    <source>
        <strain evidence="1 2">17mud1-8</strain>
    </source>
</reference>
<gene>
    <name evidence="1" type="ORF">FC093_13155</name>
</gene>
<dbReference type="EMBL" id="SZQL01000010">
    <property type="protein sequence ID" value="TKK67694.1"/>
    <property type="molecule type" value="Genomic_DNA"/>
</dbReference>
<accession>A0A4U3L0L4</accession>
<dbReference type="GO" id="GO:0006974">
    <property type="term" value="P:DNA damage response"/>
    <property type="evidence" value="ECO:0007669"/>
    <property type="project" value="TreeGrafter"/>
</dbReference>
<evidence type="ECO:0000313" key="2">
    <source>
        <dbReference type="Proteomes" id="UP000305848"/>
    </source>
</evidence>
<dbReference type="PANTHER" id="PTHR34387:SF1">
    <property type="entry name" value="PERIPLASMIC IMMUNOGENIC PROTEIN"/>
    <property type="match status" value="1"/>
</dbReference>
<dbReference type="OrthoDB" id="1242975at2"/>
<dbReference type="Gene3D" id="3.30.70.2970">
    <property type="entry name" value="Protein of unknown function (DUF541), domain 2"/>
    <property type="match status" value="1"/>
</dbReference>
<keyword evidence="2" id="KW-1185">Reference proteome</keyword>
<evidence type="ECO:0000313" key="1">
    <source>
        <dbReference type="EMBL" id="TKK67694.1"/>
    </source>
</evidence>
<proteinExistence type="predicted"/>
<dbReference type="AlphaFoldDB" id="A0A4U3L0L4"/>
<dbReference type="Pfam" id="PF04402">
    <property type="entry name" value="SIMPL"/>
    <property type="match status" value="1"/>
</dbReference>
<name>A0A4U3L0L4_9BACT</name>
<dbReference type="InterPro" id="IPR052022">
    <property type="entry name" value="26kDa_periplasmic_antigen"/>
</dbReference>
<dbReference type="Gene3D" id="3.30.110.170">
    <property type="entry name" value="Protein of unknown function (DUF541), domain 1"/>
    <property type="match status" value="1"/>
</dbReference>
<dbReference type="PANTHER" id="PTHR34387">
    <property type="entry name" value="SLR1258 PROTEIN"/>
    <property type="match status" value="1"/>
</dbReference>